<feature type="transmembrane region" description="Helical" evidence="2">
    <location>
        <begin position="215"/>
        <end position="241"/>
    </location>
</feature>
<feature type="region of interest" description="Disordered" evidence="1">
    <location>
        <begin position="130"/>
        <end position="151"/>
    </location>
</feature>
<evidence type="ECO:0000313" key="3">
    <source>
        <dbReference type="EMBL" id="CCI83879.1"/>
    </source>
</evidence>
<feature type="region of interest" description="Disordered" evidence="1">
    <location>
        <begin position="95"/>
        <end position="114"/>
    </location>
</feature>
<evidence type="ECO:0000313" key="5">
    <source>
        <dbReference type="Proteomes" id="UP000006078"/>
    </source>
</evidence>
<evidence type="ECO:0000256" key="2">
    <source>
        <dbReference type="SAM" id="Phobius"/>
    </source>
</evidence>
<evidence type="ECO:0000313" key="4">
    <source>
        <dbReference type="EMBL" id="EJZ81692.1"/>
    </source>
</evidence>
<dbReference type="AlphaFoldDB" id="I7LCE5"/>
<dbReference type="EMBL" id="AHAE01000067">
    <property type="protein sequence ID" value="EJZ81692.1"/>
    <property type="molecule type" value="Genomic_DNA"/>
</dbReference>
<feature type="transmembrane region" description="Helical" evidence="2">
    <location>
        <begin position="248"/>
        <end position="270"/>
    </location>
</feature>
<feature type="region of interest" description="Disordered" evidence="1">
    <location>
        <begin position="37"/>
        <end position="80"/>
    </location>
</feature>
<reference evidence="3 6" key="1">
    <citation type="journal article" date="2012" name="J. Bacteriol.">
        <title>Draft Genome Sequence of Turicella otitidis ATCC 51513, Isolated from Middle Ear Fluid from a Child with Otitis Media.</title>
        <authorList>
            <person name="Brinkrolf K."/>
            <person name="Schneider J."/>
            <person name="Knecht M."/>
            <person name="Ruckert C."/>
            <person name="Tauch A."/>
        </authorList>
    </citation>
    <scope>NUCLEOTIDE SEQUENCE [LARGE SCALE GENOMIC DNA]</scope>
    <source>
        <strain evidence="3 6">ATCC 51513</strain>
    </source>
</reference>
<keyword evidence="2" id="KW-1133">Transmembrane helix</keyword>
<dbReference type="RefSeq" id="WP_004601313.1">
    <property type="nucleotide sequence ID" value="NZ_HF541867.1"/>
</dbReference>
<reference evidence="4 5" key="2">
    <citation type="submission" date="2012-08" db="EMBL/GenBank/DDBJ databases">
        <title>The Genome Sequence of Turicella otitidis ATCC 51513.</title>
        <authorList>
            <consortium name="The Broad Institute Genome Sequencing Platform"/>
            <person name="Earl A."/>
            <person name="Ward D."/>
            <person name="Feldgarden M."/>
            <person name="Gevers D."/>
            <person name="Huys G."/>
            <person name="Walker B."/>
            <person name="Young S.K."/>
            <person name="Zeng Q."/>
            <person name="Gargeya S."/>
            <person name="Fitzgerald M."/>
            <person name="Haas B."/>
            <person name="Abouelleil A."/>
            <person name="Alvarado L."/>
            <person name="Arachchi H.M."/>
            <person name="Berlin A.M."/>
            <person name="Chapman S.B."/>
            <person name="Goldberg J."/>
            <person name="Griggs A."/>
            <person name="Gujja S."/>
            <person name="Hansen M."/>
            <person name="Howarth C."/>
            <person name="Imamovic A."/>
            <person name="Larimer J."/>
            <person name="McCowen C."/>
            <person name="Montmayeur A."/>
            <person name="Murphy C."/>
            <person name="Neiman D."/>
            <person name="Pearson M."/>
            <person name="Priest M."/>
            <person name="Roberts A."/>
            <person name="Saif S."/>
            <person name="Shea T."/>
            <person name="Sisk P."/>
            <person name="Sykes S."/>
            <person name="Wortman J."/>
            <person name="Nusbaum C."/>
            <person name="Birren B."/>
        </authorList>
    </citation>
    <scope>NUCLEOTIDE SEQUENCE [LARGE SCALE GENOMIC DNA]</scope>
    <source>
        <strain evidence="4 5">ATCC 51513</strain>
    </source>
</reference>
<evidence type="ECO:0000313" key="6">
    <source>
        <dbReference type="Proteomes" id="UP000011016"/>
    </source>
</evidence>
<name>I7LCE5_9CORY</name>
<keyword evidence="5" id="KW-1185">Reference proteome</keyword>
<comment type="caution">
    <text evidence="3">The sequence shown here is derived from an EMBL/GenBank/DDBJ whole genome shotgun (WGS) entry which is preliminary data.</text>
</comment>
<protein>
    <submittedName>
        <fullName evidence="3">Putative membrane protein</fullName>
    </submittedName>
</protein>
<proteinExistence type="predicted"/>
<dbReference type="eggNOG" id="ENOG5033YZR">
    <property type="taxonomic scope" value="Bacteria"/>
</dbReference>
<dbReference type="Proteomes" id="UP000011016">
    <property type="component" value="Unassembled WGS sequence"/>
</dbReference>
<keyword evidence="2" id="KW-0472">Membrane</keyword>
<dbReference type="STRING" id="29321.AAV33_06935"/>
<dbReference type="EMBL" id="CAJZ01000164">
    <property type="protein sequence ID" value="CCI83879.1"/>
    <property type="molecule type" value="Genomic_DNA"/>
</dbReference>
<feature type="transmembrane region" description="Helical" evidence="2">
    <location>
        <begin position="276"/>
        <end position="296"/>
    </location>
</feature>
<accession>I7LCE5</accession>
<dbReference type="HOGENOM" id="CLU_905963_0_0_11"/>
<sequence length="307" mass="31765">MSQGESHYDLYASLGLDREKSAAEIAGELDSRLERLSGEGKTVADPAYDEASTARTILGDPRRRRLYDERLASPTPPAIGIDELRGLAQLPESALPPLEDEDEKDAPSAESPADAYYGQQAQQPYADPATEQYPATGQQQPGQPAAPAAGQSALQGAAADVRQLPPVVAATFWVAIGLAVVGALGFLIGLWQIAINSSGERFVEGVFDSSFVPPWTGYQFVVATVVSAVVGVSVALAIAGFGARREPVGLIVGAGAAIALVLVGLVSTAIVGATPLTLVGLLLLGGTVAQVVLLALPQVRGWFAARA</sequence>
<gene>
    <name evidence="3" type="ORF">BN46_1154</name>
    <name evidence="4" type="ORF">HMPREF9719_01423</name>
</gene>
<dbReference type="OrthoDB" id="4398434at2"/>
<organism evidence="3 6">
    <name type="scientific">Corynebacterium otitidis ATCC 51513</name>
    <dbReference type="NCBI Taxonomy" id="883169"/>
    <lineage>
        <taxon>Bacteria</taxon>
        <taxon>Bacillati</taxon>
        <taxon>Actinomycetota</taxon>
        <taxon>Actinomycetes</taxon>
        <taxon>Mycobacteriales</taxon>
        <taxon>Corynebacteriaceae</taxon>
        <taxon>Corynebacterium</taxon>
    </lineage>
</organism>
<evidence type="ECO:0000256" key="1">
    <source>
        <dbReference type="SAM" id="MobiDB-lite"/>
    </source>
</evidence>
<dbReference type="Proteomes" id="UP000006078">
    <property type="component" value="Unassembled WGS sequence"/>
</dbReference>
<feature type="transmembrane region" description="Helical" evidence="2">
    <location>
        <begin position="172"/>
        <end position="195"/>
    </location>
</feature>
<keyword evidence="2" id="KW-0812">Transmembrane</keyword>